<protein>
    <recommendedName>
        <fullName evidence="7">Sushi domain-containing protein</fullName>
    </recommendedName>
</protein>
<evidence type="ECO:0000313" key="9">
    <source>
        <dbReference type="Proteomes" id="UP000593565"/>
    </source>
</evidence>
<dbReference type="CDD" id="cd00033">
    <property type="entry name" value="CCP"/>
    <property type="match status" value="5"/>
</dbReference>
<feature type="disulfide bond" evidence="6">
    <location>
        <begin position="258"/>
        <end position="285"/>
    </location>
</feature>
<keyword evidence="4 6" id="KW-1015">Disulfide bond</keyword>
<keyword evidence="5" id="KW-0325">Glycoprotein</keyword>
<keyword evidence="3" id="KW-0677">Repeat</keyword>
<dbReference type="FunFam" id="2.10.70.10:FF:000014">
    <property type="entry name" value="Membrane cofactor protein"/>
    <property type="match status" value="1"/>
</dbReference>
<dbReference type="EMBL" id="JAAGNN010000017">
    <property type="protein sequence ID" value="KAF4078625.1"/>
    <property type="molecule type" value="Genomic_DNA"/>
</dbReference>
<reference evidence="8 9" key="1">
    <citation type="submission" date="2020-02" db="EMBL/GenBank/DDBJ databases">
        <title>A chromosome-scale genome assembly of the black bullhead catfish (Ameiurus melas).</title>
        <authorList>
            <person name="Wen M."/>
            <person name="Zham M."/>
            <person name="Cabau C."/>
            <person name="Klopp C."/>
            <person name="Donnadieu C."/>
            <person name="Roques C."/>
            <person name="Bouchez O."/>
            <person name="Lampietro C."/>
            <person name="Jouanno E."/>
            <person name="Herpin A."/>
            <person name="Louis A."/>
            <person name="Berthelot C."/>
            <person name="Parey E."/>
            <person name="Roest-Crollius H."/>
            <person name="Braasch I."/>
            <person name="Postlethwait J."/>
            <person name="Robinson-Rechavi M."/>
            <person name="Echchiki A."/>
            <person name="Begum T."/>
            <person name="Montfort J."/>
            <person name="Schartl M."/>
            <person name="Bobe J."/>
            <person name="Guiguen Y."/>
        </authorList>
    </citation>
    <scope>NUCLEOTIDE SEQUENCE [LARGE SCALE GENOMIC DNA]</scope>
    <source>
        <strain evidence="8">M_S1</strain>
        <tissue evidence="8">Blood</tissue>
    </source>
</reference>
<sequence>MSMMNTSMKSLKFSRARFNNNALNVLVSTNGAALTTFPTFLKVLDCKVSQSPWSSSADLFGLRGEVTINVFYPPTGLKKGKKMRETSWSRLIIFITCLMKAAEVQAQCVRPNVGENMVMNNDLGQQTFLNGSTVTFQCSTGYRPVDSSVPRMITCVGTEWTNLELNCTKKTCGALPDLPNGKYTYPNGILFGATAIAQCNEGYLLVGEKNRNCRDNGWDGRDPVCEVVKCSPPSSIQNGLFDPVEDSYDYNQAVTYSCTGSYTLIGKSVLTCSNNGTFHPSPPKCLLVECETPNIKNAVRVEGKSPPYGYKNFVRYECNEGYIMNGTGHLVCEENGWNPPPPECLSQCVRPNVGENMVMNNDSDQQTFLNGSTVTFQCSTGYRPVDSSVPRTITCVGTEWTHLELNCTIDRIQDPITTSPPSDGNCVKPSIITIAAVVSIVVLLGPKNYHLD</sequence>
<dbReference type="InterPro" id="IPR000436">
    <property type="entry name" value="Sushi_SCR_CCP_dom"/>
</dbReference>
<evidence type="ECO:0000256" key="4">
    <source>
        <dbReference type="ARBA" id="ARBA00023157"/>
    </source>
</evidence>
<evidence type="ECO:0000256" key="2">
    <source>
        <dbReference type="ARBA" id="ARBA00022729"/>
    </source>
</evidence>
<feature type="domain" description="Sushi" evidence="7">
    <location>
        <begin position="106"/>
        <end position="169"/>
    </location>
</feature>
<feature type="domain" description="Sushi" evidence="7">
    <location>
        <begin position="228"/>
        <end position="287"/>
    </location>
</feature>
<dbReference type="SUPFAM" id="SSF57535">
    <property type="entry name" value="Complement control module/SCR domain"/>
    <property type="match status" value="5"/>
</dbReference>
<evidence type="ECO:0000256" key="5">
    <source>
        <dbReference type="ARBA" id="ARBA00023180"/>
    </source>
</evidence>
<keyword evidence="9" id="KW-1185">Reference proteome</keyword>
<dbReference type="Pfam" id="PF00084">
    <property type="entry name" value="Sushi"/>
    <property type="match status" value="5"/>
</dbReference>
<dbReference type="PANTHER" id="PTHR46393">
    <property type="entry name" value="SUSHI DOMAIN-CONTAINING PROTEIN"/>
    <property type="match status" value="1"/>
</dbReference>
<dbReference type="PROSITE" id="PS50923">
    <property type="entry name" value="SUSHI"/>
    <property type="match status" value="4"/>
</dbReference>
<evidence type="ECO:0000313" key="8">
    <source>
        <dbReference type="EMBL" id="KAF4078625.1"/>
    </source>
</evidence>
<evidence type="ECO:0000259" key="7">
    <source>
        <dbReference type="PROSITE" id="PS50923"/>
    </source>
</evidence>
<feature type="domain" description="Sushi" evidence="7">
    <location>
        <begin position="170"/>
        <end position="227"/>
    </location>
</feature>
<accession>A0A7J6A704</accession>
<dbReference type="InterPro" id="IPR035976">
    <property type="entry name" value="Sushi/SCR/CCP_sf"/>
</dbReference>
<name>A0A7J6A704_AMEME</name>
<dbReference type="PANTHER" id="PTHR46393:SF7">
    <property type="entry name" value="COMPLEMENT C2"/>
    <property type="match status" value="1"/>
</dbReference>
<comment type="caution">
    <text evidence="6">Lacks conserved residue(s) required for the propagation of feature annotation.</text>
</comment>
<feature type="domain" description="Sushi" evidence="7">
    <location>
        <begin position="288"/>
        <end position="346"/>
    </location>
</feature>
<proteinExistence type="predicted"/>
<organism evidence="8 9">
    <name type="scientific">Ameiurus melas</name>
    <name type="common">Black bullhead</name>
    <name type="synonym">Silurus melas</name>
    <dbReference type="NCBI Taxonomy" id="219545"/>
    <lineage>
        <taxon>Eukaryota</taxon>
        <taxon>Metazoa</taxon>
        <taxon>Chordata</taxon>
        <taxon>Craniata</taxon>
        <taxon>Vertebrata</taxon>
        <taxon>Euteleostomi</taxon>
        <taxon>Actinopterygii</taxon>
        <taxon>Neopterygii</taxon>
        <taxon>Teleostei</taxon>
        <taxon>Ostariophysi</taxon>
        <taxon>Siluriformes</taxon>
        <taxon>Ictaluridae</taxon>
        <taxon>Ameiurus</taxon>
    </lineage>
</organism>
<evidence type="ECO:0000256" key="1">
    <source>
        <dbReference type="ARBA" id="ARBA00022659"/>
    </source>
</evidence>
<evidence type="ECO:0000256" key="3">
    <source>
        <dbReference type="ARBA" id="ARBA00022737"/>
    </source>
</evidence>
<dbReference type="Gene3D" id="2.10.70.10">
    <property type="entry name" value="Complement Module, domain 1"/>
    <property type="match status" value="5"/>
</dbReference>
<dbReference type="SMART" id="SM00032">
    <property type="entry name" value="CCP"/>
    <property type="match status" value="5"/>
</dbReference>
<evidence type="ECO:0000256" key="6">
    <source>
        <dbReference type="PROSITE-ProRule" id="PRU00302"/>
    </source>
</evidence>
<keyword evidence="2" id="KW-0732">Signal</keyword>
<comment type="caution">
    <text evidence="8">The sequence shown here is derived from an EMBL/GenBank/DDBJ whole genome shotgun (WGS) entry which is preliminary data.</text>
</comment>
<dbReference type="AlphaFoldDB" id="A0A7J6A704"/>
<keyword evidence="1 6" id="KW-0768">Sushi</keyword>
<dbReference type="Proteomes" id="UP000593565">
    <property type="component" value="Unassembled WGS sequence"/>
</dbReference>
<gene>
    <name evidence="8" type="ORF">AMELA_G00201170</name>
</gene>